<feature type="transmembrane region" description="Helical" evidence="1">
    <location>
        <begin position="185"/>
        <end position="211"/>
    </location>
</feature>
<feature type="transmembrane region" description="Helical" evidence="1">
    <location>
        <begin position="251"/>
        <end position="275"/>
    </location>
</feature>
<gene>
    <name evidence="2" type="ORF">MACJ_001621</name>
</gene>
<feature type="transmembrane region" description="Helical" evidence="1">
    <location>
        <begin position="120"/>
        <end position="138"/>
    </location>
</feature>
<accession>A0A976M8X5</accession>
<keyword evidence="1" id="KW-1133">Transmembrane helix</keyword>
<keyword evidence="1" id="KW-0472">Membrane</keyword>
<dbReference type="Proteomes" id="UP000244803">
    <property type="component" value="Chromosome 2"/>
</dbReference>
<dbReference type="OrthoDB" id="10301889at2759"/>
<evidence type="ECO:0000256" key="1">
    <source>
        <dbReference type="SAM" id="Phobius"/>
    </source>
</evidence>
<keyword evidence="1" id="KW-0812">Transmembrane</keyword>
<feature type="transmembrane region" description="Helical" evidence="1">
    <location>
        <begin position="150"/>
        <end position="173"/>
    </location>
</feature>
<name>A0A976M8X5_THEOR</name>
<reference evidence="2" key="1">
    <citation type="submission" date="2022-07" db="EMBL/GenBank/DDBJ databases">
        <title>Evaluation of T. orientalis genome assembly methods using nanopore sequencing and analysis of variation between genomes.</title>
        <authorList>
            <person name="Yam J."/>
            <person name="Micallef M.L."/>
            <person name="Liu M."/>
            <person name="Djordjevic S.P."/>
            <person name="Bogema D.R."/>
            <person name="Jenkins C."/>
        </authorList>
    </citation>
    <scope>NUCLEOTIDE SEQUENCE</scope>
    <source>
        <strain evidence="2">Fish Creek</strain>
    </source>
</reference>
<feature type="transmembrane region" description="Helical" evidence="1">
    <location>
        <begin position="315"/>
        <end position="334"/>
    </location>
</feature>
<evidence type="ECO:0000313" key="3">
    <source>
        <dbReference type="Proteomes" id="UP000244803"/>
    </source>
</evidence>
<dbReference type="EMBL" id="CP056068">
    <property type="protein sequence ID" value="UKJ90687.2"/>
    <property type="molecule type" value="Genomic_DNA"/>
</dbReference>
<protein>
    <submittedName>
        <fullName evidence="2">Uncharacterized protein</fullName>
    </submittedName>
</protein>
<proteinExistence type="predicted"/>
<organism evidence="2 3">
    <name type="scientific">Theileria orientalis</name>
    <dbReference type="NCBI Taxonomy" id="68886"/>
    <lineage>
        <taxon>Eukaryota</taxon>
        <taxon>Sar</taxon>
        <taxon>Alveolata</taxon>
        <taxon>Apicomplexa</taxon>
        <taxon>Aconoidasida</taxon>
        <taxon>Piroplasmida</taxon>
        <taxon>Theileriidae</taxon>
        <taxon>Theileria</taxon>
    </lineage>
</organism>
<evidence type="ECO:0000313" key="2">
    <source>
        <dbReference type="EMBL" id="UKJ90687.2"/>
    </source>
</evidence>
<feature type="transmembrane region" description="Helical" evidence="1">
    <location>
        <begin position="282"/>
        <end position="303"/>
    </location>
</feature>
<sequence>MTENTPGANNTTCKLIAAFIALSSHLIMHQIDVTSVHFSVAFNIPINNISIYFSKLFSFRCMLIAAGTASELVVSQFSKTVDPGGNQRIRKWFSMGSFIAVFFIRMLCLFFLCRSSQLGYYVYIVLSIEAYFFGYFHASVVGLVPEHSLAVALAANVSRFFILAVQLILDALLYTRPLLMIKVQVCVGVLMTGVAVAMWIYFICGLCAVSPDASDRTNGSDGSQSSSTGSRIRPVKEKGFLETLYRAISPFAMFFGGSIFKDFLFPGVLPYALLLRDRCHTINMIVPVSNMVGPVFLFCLEYYGGFPKWTPIFNVFWVFVIPMIIIFVCSFLAIHSRNRMFRRIINSKNYVIHLTLTLVCCNGFLDPLSFGGVAKIVKTGFDQHHGKGWGGNPPEIEEGSNSILTLHILSALFMRFVFSKLSVGYNNTRVSLGYCLPKFRPIHRMSKFNTGWYIFRQTFIRAWKDTGSDLKMDVKQYL</sequence>
<feature type="transmembrane region" description="Helical" evidence="1">
    <location>
        <begin position="92"/>
        <end position="113"/>
    </location>
</feature>
<dbReference type="AlphaFoldDB" id="A0A976M8X5"/>